<reference evidence="1 2" key="1">
    <citation type="journal article" date="2016" name="Nat. Commun.">
        <title>Thousands of microbial genomes shed light on interconnected biogeochemical processes in an aquifer system.</title>
        <authorList>
            <person name="Anantharaman K."/>
            <person name="Brown C.T."/>
            <person name="Hug L.A."/>
            <person name="Sharon I."/>
            <person name="Castelle C.J."/>
            <person name="Probst A.J."/>
            <person name="Thomas B.C."/>
            <person name="Singh A."/>
            <person name="Wilkins M.J."/>
            <person name="Karaoz U."/>
            <person name="Brodie E.L."/>
            <person name="Williams K.H."/>
            <person name="Hubbard S.S."/>
            <person name="Banfield J.F."/>
        </authorList>
    </citation>
    <scope>NUCLEOTIDE SEQUENCE [LARGE SCALE GENOMIC DNA]</scope>
</reference>
<name>A0A1G1ZNK2_9BACT</name>
<evidence type="ECO:0000313" key="1">
    <source>
        <dbReference type="EMBL" id="OGY66142.1"/>
    </source>
</evidence>
<evidence type="ECO:0000313" key="2">
    <source>
        <dbReference type="Proteomes" id="UP000177942"/>
    </source>
</evidence>
<gene>
    <name evidence="1" type="ORF">A3A16_02430</name>
</gene>
<accession>A0A1G1ZNK2</accession>
<dbReference type="AlphaFoldDB" id="A0A1G1ZNK2"/>
<dbReference type="Proteomes" id="UP000177942">
    <property type="component" value="Unassembled WGS sequence"/>
</dbReference>
<comment type="caution">
    <text evidence="1">The sequence shown here is derived from an EMBL/GenBank/DDBJ whole genome shotgun (WGS) entry which is preliminary data.</text>
</comment>
<protein>
    <submittedName>
        <fullName evidence="1">Uncharacterized protein</fullName>
    </submittedName>
</protein>
<proteinExistence type="predicted"/>
<organism evidence="1 2">
    <name type="scientific">Candidatus Harrisonbacteria bacterium RIFCSPLOWO2_01_FULL_44_18</name>
    <dbReference type="NCBI Taxonomy" id="1798407"/>
    <lineage>
        <taxon>Bacteria</taxon>
        <taxon>Candidatus Harrisoniibacteriota</taxon>
    </lineage>
</organism>
<sequence>MSFKPNPLEPAFKFVIRIEEVKKLSEWKETHRCRYRGKTGGAIGGKITYCFTPTTIGTIIRVECACGKDIDLTDYDGW</sequence>
<dbReference type="EMBL" id="MHJJ01000004">
    <property type="protein sequence ID" value="OGY66142.1"/>
    <property type="molecule type" value="Genomic_DNA"/>
</dbReference>
<dbReference type="STRING" id="1798407.A3A16_02430"/>